<dbReference type="EMBL" id="JAACJJ010000042">
    <property type="protein sequence ID" value="KAF5316063.1"/>
    <property type="molecule type" value="Genomic_DNA"/>
</dbReference>
<organism evidence="1 2">
    <name type="scientific">Psilocybe cf. subviscida</name>
    <dbReference type="NCBI Taxonomy" id="2480587"/>
    <lineage>
        <taxon>Eukaryota</taxon>
        <taxon>Fungi</taxon>
        <taxon>Dikarya</taxon>
        <taxon>Basidiomycota</taxon>
        <taxon>Agaricomycotina</taxon>
        <taxon>Agaricomycetes</taxon>
        <taxon>Agaricomycetidae</taxon>
        <taxon>Agaricales</taxon>
        <taxon>Agaricineae</taxon>
        <taxon>Strophariaceae</taxon>
        <taxon>Psilocybe</taxon>
    </lineage>
</organism>
<dbReference type="AlphaFoldDB" id="A0A8H5EXW4"/>
<accession>A0A8H5EXW4</accession>
<gene>
    <name evidence="1" type="ORF">D9619_006117</name>
</gene>
<evidence type="ECO:0000313" key="2">
    <source>
        <dbReference type="Proteomes" id="UP000567179"/>
    </source>
</evidence>
<reference evidence="1 2" key="1">
    <citation type="journal article" date="2020" name="ISME J.">
        <title>Uncovering the hidden diversity of litter-decomposition mechanisms in mushroom-forming fungi.</title>
        <authorList>
            <person name="Floudas D."/>
            <person name="Bentzer J."/>
            <person name="Ahren D."/>
            <person name="Johansson T."/>
            <person name="Persson P."/>
            <person name="Tunlid A."/>
        </authorList>
    </citation>
    <scope>NUCLEOTIDE SEQUENCE [LARGE SCALE GENOMIC DNA]</scope>
    <source>
        <strain evidence="1 2">CBS 101986</strain>
    </source>
</reference>
<sequence>MLWRCARINNRHSVLYAWEIMKQLYLIYDPTSRDGTFADQLHPLGGEKNPNYERFTVFQRFHARHITSMSPNAIADTPTPDDAISYNSQCDIETVW</sequence>
<keyword evidence="2" id="KW-1185">Reference proteome</keyword>
<dbReference type="Proteomes" id="UP000567179">
    <property type="component" value="Unassembled WGS sequence"/>
</dbReference>
<evidence type="ECO:0000313" key="1">
    <source>
        <dbReference type="EMBL" id="KAF5316063.1"/>
    </source>
</evidence>
<comment type="caution">
    <text evidence="1">The sequence shown here is derived from an EMBL/GenBank/DDBJ whole genome shotgun (WGS) entry which is preliminary data.</text>
</comment>
<protein>
    <submittedName>
        <fullName evidence="1">Uncharacterized protein</fullName>
    </submittedName>
</protein>
<proteinExistence type="predicted"/>
<name>A0A8H5EXW4_9AGAR</name>